<dbReference type="SUPFAM" id="SSF56281">
    <property type="entry name" value="Metallo-hydrolase/oxidoreductase"/>
    <property type="match status" value="1"/>
</dbReference>
<sequence>MSNRRGRKQKKNLSMSATAAFAVILLAAAVFLVGAGLGWWSEKAVSASAFPDDADRLGEKGMSVHMLDVGQGDSLMVASKGEVMLVDAGTNESGGTVCDYLGRNGVTRLNLAVGTHPHEDHIGGLDTVLENFPVDEMWMPDRVSDSKTYKEVLEAANARGIPRRMPQVGEVRPLGGAEITVLGPVHQDYESTNDVSLVMTARYGGFGMLLTGDAERKALKDILDSANRKSLLCQVLKVGHHGSSTSTFPELLDAVGPEVALISLGAGNSYGHPHEEVLDALMGRKVAVYRTDLMGSMMVETDGETYRVYVEEQANENELEPAA</sequence>
<gene>
    <name evidence="2" type="ORF">H8696_00515</name>
</gene>
<dbReference type="PANTHER" id="PTHR30619:SF7">
    <property type="entry name" value="BETA-LACTAMASE DOMAIN PROTEIN"/>
    <property type="match status" value="1"/>
</dbReference>
<reference evidence="2" key="1">
    <citation type="submission" date="2020-08" db="EMBL/GenBank/DDBJ databases">
        <title>Genome public.</title>
        <authorList>
            <person name="Liu C."/>
            <person name="Sun Q."/>
        </authorList>
    </citation>
    <scope>NUCLEOTIDE SEQUENCE</scope>
    <source>
        <strain evidence="2">NSJ-53</strain>
    </source>
</reference>
<organism evidence="2 3">
    <name type="scientific">Gehongia tenuis</name>
    <dbReference type="NCBI Taxonomy" id="2763655"/>
    <lineage>
        <taxon>Bacteria</taxon>
        <taxon>Bacillati</taxon>
        <taxon>Bacillota</taxon>
        <taxon>Clostridia</taxon>
        <taxon>Christensenellales</taxon>
        <taxon>Christensenellaceae</taxon>
        <taxon>Gehongia</taxon>
    </lineage>
</organism>
<dbReference type="InterPro" id="IPR001279">
    <property type="entry name" value="Metallo-B-lactamas"/>
</dbReference>
<dbReference type="Proteomes" id="UP000623172">
    <property type="component" value="Unassembled WGS sequence"/>
</dbReference>
<dbReference type="InterPro" id="IPR035681">
    <property type="entry name" value="ComA-like_MBL"/>
</dbReference>
<dbReference type="InterPro" id="IPR036866">
    <property type="entry name" value="RibonucZ/Hydroxyglut_hydro"/>
</dbReference>
<dbReference type="PANTHER" id="PTHR30619">
    <property type="entry name" value="DNA INTERNALIZATION/COMPETENCE PROTEIN COMEC/REC2"/>
    <property type="match status" value="1"/>
</dbReference>
<dbReference type="EMBL" id="JACRSR010000001">
    <property type="protein sequence ID" value="MBC8530329.1"/>
    <property type="molecule type" value="Genomic_DNA"/>
</dbReference>
<evidence type="ECO:0000259" key="1">
    <source>
        <dbReference type="SMART" id="SM00849"/>
    </source>
</evidence>
<name>A0A926HN86_9FIRM</name>
<dbReference type="Gene3D" id="3.60.15.10">
    <property type="entry name" value="Ribonuclease Z/Hydroxyacylglutathione hydrolase-like"/>
    <property type="match status" value="1"/>
</dbReference>
<comment type="caution">
    <text evidence="2">The sequence shown here is derived from an EMBL/GenBank/DDBJ whole genome shotgun (WGS) entry which is preliminary data.</text>
</comment>
<dbReference type="Pfam" id="PF00753">
    <property type="entry name" value="Lactamase_B"/>
    <property type="match status" value="1"/>
</dbReference>
<feature type="domain" description="Metallo-beta-lactamase" evidence="1">
    <location>
        <begin position="71"/>
        <end position="266"/>
    </location>
</feature>
<dbReference type="InterPro" id="IPR052159">
    <property type="entry name" value="Competence_DNA_uptake"/>
</dbReference>
<dbReference type="CDD" id="cd07731">
    <property type="entry name" value="ComA-like_MBL-fold"/>
    <property type="match status" value="1"/>
</dbReference>
<dbReference type="AlphaFoldDB" id="A0A926HN86"/>
<proteinExistence type="predicted"/>
<dbReference type="RefSeq" id="WP_249314226.1">
    <property type="nucleotide sequence ID" value="NZ_JACRSR010000001.1"/>
</dbReference>
<protein>
    <submittedName>
        <fullName evidence="2">MBL fold metallo-hydrolase</fullName>
    </submittedName>
</protein>
<accession>A0A926HN86</accession>
<dbReference type="SMART" id="SM00849">
    <property type="entry name" value="Lactamase_B"/>
    <property type="match status" value="1"/>
</dbReference>
<evidence type="ECO:0000313" key="3">
    <source>
        <dbReference type="Proteomes" id="UP000623172"/>
    </source>
</evidence>
<evidence type="ECO:0000313" key="2">
    <source>
        <dbReference type="EMBL" id="MBC8530329.1"/>
    </source>
</evidence>
<keyword evidence="3" id="KW-1185">Reference proteome</keyword>